<feature type="compositionally biased region" description="Basic and acidic residues" evidence="1">
    <location>
        <begin position="71"/>
        <end position="80"/>
    </location>
</feature>
<proteinExistence type="predicted"/>
<gene>
    <name evidence="2" type="ORF">B296_00024483</name>
</gene>
<dbReference type="EMBL" id="AMZH03012484">
    <property type="protein sequence ID" value="RRT50940.1"/>
    <property type="molecule type" value="Genomic_DNA"/>
</dbReference>
<feature type="region of interest" description="Disordered" evidence="1">
    <location>
        <begin position="18"/>
        <end position="51"/>
    </location>
</feature>
<evidence type="ECO:0000313" key="3">
    <source>
        <dbReference type="Proteomes" id="UP000287651"/>
    </source>
</evidence>
<protein>
    <submittedName>
        <fullName evidence="2">Uncharacterized protein</fullName>
    </submittedName>
</protein>
<reference evidence="2 3" key="1">
    <citation type="journal article" date="2014" name="Agronomy (Basel)">
        <title>A Draft Genome Sequence for Ensete ventricosum, the Drought-Tolerant Tree Against Hunger.</title>
        <authorList>
            <person name="Harrison J."/>
            <person name="Moore K.A."/>
            <person name="Paszkiewicz K."/>
            <person name="Jones T."/>
            <person name="Grant M."/>
            <person name="Ambacheew D."/>
            <person name="Muzemil S."/>
            <person name="Studholme D.J."/>
        </authorList>
    </citation>
    <scope>NUCLEOTIDE SEQUENCE [LARGE SCALE GENOMIC DNA]</scope>
</reference>
<feature type="compositionally biased region" description="Basic and acidic residues" evidence="1">
    <location>
        <begin position="38"/>
        <end position="51"/>
    </location>
</feature>
<comment type="caution">
    <text evidence="2">The sequence shown here is derived from an EMBL/GenBank/DDBJ whole genome shotgun (WGS) entry which is preliminary data.</text>
</comment>
<name>A0A426YGZ7_ENSVE</name>
<evidence type="ECO:0000313" key="2">
    <source>
        <dbReference type="EMBL" id="RRT50940.1"/>
    </source>
</evidence>
<evidence type="ECO:0000256" key="1">
    <source>
        <dbReference type="SAM" id="MobiDB-lite"/>
    </source>
</evidence>
<feature type="compositionally biased region" description="Basic and acidic residues" evidence="1">
    <location>
        <begin position="88"/>
        <end position="101"/>
    </location>
</feature>
<feature type="region of interest" description="Disordered" evidence="1">
    <location>
        <begin position="65"/>
        <end position="101"/>
    </location>
</feature>
<dbReference type="Proteomes" id="UP000287651">
    <property type="component" value="Unassembled WGS sequence"/>
</dbReference>
<sequence length="112" mass="11658">MRKYTIFGDLDAADLEQSCSDRRLGPPVGLGGGKRRERGSEARRGEESGKEFETVIAGEKMAKGGEGFEVGGERGRDGHGDGVVVGGETKRTGAADGAPSDKHLFLPLVVGG</sequence>
<accession>A0A426YGZ7</accession>
<organism evidence="2 3">
    <name type="scientific">Ensete ventricosum</name>
    <name type="common">Abyssinian banana</name>
    <name type="synonym">Musa ensete</name>
    <dbReference type="NCBI Taxonomy" id="4639"/>
    <lineage>
        <taxon>Eukaryota</taxon>
        <taxon>Viridiplantae</taxon>
        <taxon>Streptophyta</taxon>
        <taxon>Embryophyta</taxon>
        <taxon>Tracheophyta</taxon>
        <taxon>Spermatophyta</taxon>
        <taxon>Magnoliopsida</taxon>
        <taxon>Liliopsida</taxon>
        <taxon>Zingiberales</taxon>
        <taxon>Musaceae</taxon>
        <taxon>Ensete</taxon>
    </lineage>
</organism>
<dbReference type="AlphaFoldDB" id="A0A426YGZ7"/>